<protein>
    <submittedName>
        <fullName evidence="1">Uncharacterized protein</fullName>
    </submittedName>
</protein>
<evidence type="ECO:0000313" key="1">
    <source>
        <dbReference type="EMBL" id="KKK74228.1"/>
    </source>
</evidence>
<comment type="caution">
    <text evidence="1">The sequence shown here is derived from an EMBL/GenBank/DDBJ whole genome shotgun (WGS) entry which is preliminary data.</text>
</comment>
<dbReference type="EMBL" id="LAZR01056421">
    <property type="protein sequence ID" value="KKK74228.1"/>
    <property type="molecule type" value="Genomic_DNA"/>
</dbReference>
<name>A0A0F8XYY2_9ZZZZ</name>
<sequence length="389" mass="43347">TRFEDGIRSFVADFTAKATRSGELAQGGRQARQLAEKSGEFDQRLAALETAARDLKDQGYDEAVDVMRGVRDVTGVSDLPNYLSPSEFGLAGPAIEGMVIQRDMGLWLKNVSRNMSAVYTPEGVAAAKLATNNLLRTWRALATLPRPAFHIRNAIGAAWMNMSIGVKGETYLRLSNNTLRWRKALRDGLEDPFSVLDNDIQEAWRAMVDEDVMSGFVASEAKGRITVLDKNERLDFLNVMNPDKFVATRVGGRVMESIEDIARAAAFLEYYQPGVKGSARAAREMVNAVHFDYSNLTPLETKFKSIIPFFVWTRRNLPRQLEMMVEKPGLVQRYKHLMQAMNDNLGGQDDQGLPTGDMFGAYAAGTGYYVNPNTPFWARIMIDPDLPTS</sequence>
<reference evidence="1" key="1">
    <citation type="journal article" date="2015" name="Nature">
        <title>Complex archaea that bridge the gap between prokaryotes and eukaryotes.</title>
        <authorList>
            <person name="Spang A."/>
            <person name="Saw J.H."/>
            <person name="Jorgensen S.L."/>
            <person name="Zaremba-Niedzwiedzka K."/>
            <person name="Martijn J."/>
            <person name="Lind A.E."/>
            <person name="van Eijk R."/>
            <person name="Schleper C."/>
            <person name="Guy L."/>
            <person name="Ettema T.J."/>
        </authorList>
    </citation>
    <scope>NUCLEOTIDE SEQUENCE</scope>
</reference>
<gene>
    <name evidence="1" type="ORF">LCGC14_2885870</name>
</gene>
<feature type="non-terminal residue" evidence="1">
    <location>
        <position position="1"/>
    </location>
</feature>
<proteinExistence type="predicted"/>
<feature type="non-terminal residue" evidence="1">
    <location>
        <position position="389"/>
    </location>
</feature>
<organism evidence="1">
    <name type="scientific">marine sediment metagenome</name>
    <dbReference type="NCBI Taxonomy" id="412755"/>
    <lineage>
        <taxon>unclassified sequences</taxon>
        <taxon>metagenomes</taxon>
        <taxon>ecological metagenomes</taxon>
    </lineage>
</organism>
<accession>A0A0F8XYY2</accession>
<dbReference type="AlphaFoldDB" id="A0A0F8XYY2"/>